<dbReference type="Proteomes" id="UP000596742">
    <property type="component" value="Unassembled WGS sequence"/>
</dbReference>
<dbReference type="AlphaFoldDB" id="A0A8B6BJ54"/>
<evidence type="ECO:0000259" key="1">
    <source>
        <dbReference type="PROSITE" id="PS51406"/>
    </source>
</evidence>
<dbReference type="CDD" id="cd00087">
    <property type="entry name" value="FReD"/>
    <property type="match status" value="1"/>
</dbReference>
<dbReference type="Pfam" id="PF00147">
    <property type="entry name" value="Fibrinogen_C"/>
    <property type="match status" value="1"/>
</dbReference>
<evidence type="ECO:0000313" key="3">
    <source>
        <dbReference type="Proteomes" id="UP000596742"/>
    </source>
</evidence>
<dbReference type="InterPro" id="IPR002181">
    <property type="entry name" value="Fibrinogen_a/b/g_C_dom"/>
</dbReference>
<comment type="caution">
    <text evidence="2">The sequence shown here is derived from an EMBL/GenBank/DDBJ whole genome shotgun (WGS) entry which is preliminary data.</text>
</comment>
<dbReference type="Gene3D" id="3.90.215.10">
    <property type="entry name" value="Gamma Fibrinogen, chain A, domain 1"/>
    <property type="match status" value="1"/>
</dbReference>
<dbReference type="InterPro" id="IPR036056">
    <property type="entry name" value="Fibrinogen-like_C"/>
</dbReference>
<organism evidence="2 3">
    <name type="scientific">Mytilus galloprovincialis</name>
    <name type="common">Mediterranean mussel</name>
    <dbReference type="NCBI Taxonomy" id="29158"/>
    <lineage>
        <taxon>Eukaryota</taxon>
        <taxon>Metazoa</taxon>
        <taxon>Spiralia</taxon>
        <taxon>Lophotrochozoa</taxon>
        <taxon>Mollusca</taxon>
        <taxon>Bivalvia</taxon>
        <taxon>Autobranchia</taxon>
        <taxon>Pteriomorphia</taxon>
        <taxon>Mytilida</taxon>
        <taxon>Mytiloidea</taxon>
        <taxon>Mytilidae</taxon>
        <taxon>Mytilinae</taxon>
        <taxon>Mytilus</taxon>
    </lineage>
</organism>
<dbReference type="PROSITE" id="PS51406">
    <property type="entry name" value="FIBRINOGEN_C_2"/>
    <property type="match status" value="1"/>
</dbReference>
<dbReference type="EMBL" id="UYJE01000192">
    <property type="protein sequence ID" value="VDH91046.1"/>
    <property type="molecule type" value="Genomic_DNA"/>
</dbReference>
<dbReference type="InterPro" id="IPR014716">
    <property type="entry name" value="Fibrinogen_a/b/g_C_1"/>
</dbReference>
<dbReference type="SMART" id="SM00186">
    <property type="entry name" value="FBG"/>
    <property type="match status" value="1"/>
</dbReference>
<name>A0A8B6BJ54_MYTGA</name>
<dbReference type="OrthoDB" id="6053454at2759"/>
<feature type="domain" description="Fibrinogen C-terminal" evidence="1">
    <location>
        <begin position="84"/>
        <end position="300"/>
    </location>
</feature>
<dbReference type="PANTHER" id="PTHR19143:SF458">
    <property type="entry name" value="FIBRINOGEN C-TERMINAL DOMAIN-CONTAINING PROTEIN-RELATED"/>
    <property type="match status" value="1"/>
</dbReference>
<evidence type="ECO:0000313" key="2">
    <source>
        <dbReference type="EMBL" id="VDH91046.1"/>
    </source>
</evidence>
<sequence length="304" mass="34642">MTHMHATDVCFTHKYVTKTQEVSFDYGCTFHQFCLSGSSGSVFGKRRAGRHLVCQTCCNSTDICNIKSSCEPEDSCNTSSSHETKDSSLPRECDDLPYSSSGVYNIYPDGSTPVQVYCIMANNEKWTVIQKRFNGLVDFDRTWADYKRGFGSVSGEYWLGNDYIHQISSSTGHKLSIYLEDFTEHFVYANFSLFNLGNQHRKYQLTIDNFAGSSGISDYLTGEHNTHMFSTKDQDNDNYSNHCADLYSKGGWWYGNCLNVNLNGPYMAGPVHNKSAMYWYGWPSSYYSLKKSTMMIKRISERPQ</sequence>
<reference evidence="2" key="1">
    <citation type="submission" date="2018-11" db="EMBL/GenBank/DDBJ databases">
        <authorList>
            <person name="Alioto T."/>
            <person name="Alioto T."/>
        </authorList>
    </citation>
    <scope>NUCLEOTIDE SEQUENCE</scope>
</reference>
<keyword evidence="3" id="KW-1185">Reference proteome</keyword>
<dbReference type="InterPro" id="IPR050373">
    <property type="entry name" value="Fibrinogen_C-term_domain"/>
</dbReference>
<gene>
    <name evidence="2" type="ORF">MGAL_10B058087</name>
</gene>
<proteinExistence type="predicted"/>
<dbReference type="PANTHER" id="PTHR19143">
    <property type="entry name" value="FIBRINOGEN/TENASCIN/ANGIOPOEITIN"/>
    <property type="match status" value="1"/>
</dbReference>
<accession>A0A8B6BJ54</accession>
<protein>
    <recommendedName>
        <fullName evidence="1">Fibrinogen C-terminal domain-containing protein</fullName>
    </recommendedName>
</protein>
<dbReference type="SUPFAM" id="SSF56496">
    <property type="entry name" value="Fibrinogen C-terminal domain-like"/>
    <property type="match status" value="1"/>
</dbReference>
<dbReference type="GO" id="GO:0005615">
    <property type="term" value="C:extracellular space"/>
    <property type="evidence" value="ECO:0007669"/>
    <property type="project" value="TreeGrafter"/>
</dbReference>